<accession>A0AAV4HSE9</accession>
<comment type="caution">
    <text evidence="2">The sequence shown here is derived from an EMBL/GenBank/DDBJ whole genome shotgun (WGS) entry which is preliminary data.</text>
</comment>
<feature type="region of interest" description="Disordered" evidence="1">
    <location>
        <begin position="124"/>
        <end position="143"/>
    </location>
</feature>
<gene>
    <name evidence="2" type="ORF">ElyMa_006414900</name>
</gene>
<sequence length="143" mass="16099">MVHAAATPQDLVSTDLPNDVSRGFYSTRTLAGEPAQCEHCASRKQCKLRDLILAKKIMDNQENLKSVNSVKEVPSSKTGHVSLGRDRHVRQVTPGRRHVATVLQIHARRRLQKRPCPCRMRDAHKAEEIKKNPSNAQSFNTKL</sequence>
<dbReference type="AlphaFoldDB" id="A0AAV4HSE9"/>
<reference evidence="2 3" key="1">
    <citation type="journal article" date="2021" name="Elife">
        <title>Chloroplast acquisition without the gene transfer in kleptoplastic sea slugs, Plakobranchus ocellatus.</title>
        <authorList>
            <person name="Maeda T."/>
            <person name="Takahashi S."/>
            <person name="Yoshida T."/>
            <person name="Shimamura S."/>
            <person name="Takaki Y."/>
            <person name="Nagai Y."/>
            <person name="Toyoda A."/>
            <person name="Suzuki Y."/>
            <person name="Arimoto A."/>
            <person name="Ishii H."/>
            <person name="Satoh N."/>
            <person name="Nishiyama T."/>
            <person name="Hasebe M."/>
            <person name="Maruyama T."/>
            <person name="Minagawa J."/>
            <person name="Obokata J."/>
            <person name="Shigenobu S."/>
        </authorList>
    </citation>
    <scope>NUCLEOTIDE SEQUENCE [LARGE SCALE GENOMIC DNA]</scope>
</reference>
<dbReference type="Proteomes" id="UP000762676">
    <property type="component" value="Unassembled WGS sequence"/>
</dbReference>
<evidence type="ECO:0000313" key="3">
    <source>
        <dbReference type="Proteomes" id="UP000762676"/>
    </source>
</evidence>
<proteinExistence type="predicted"/>
<name>A0AAV4HSE9_9GAST</name>
<keyword evidence="3" id="KW-1185">Reference proteome</keyword>
<dbReference type="EMBL" id="BMAT01012881">
    <property type="protein sequence ID" value="GFS01113.1"/>
    <property type="molecule type" value="Genomic_DNA"/>
</dbReference>
<evidence type="ECO:0000256" key="1">
    <source>
        <dbReference type="SAM" id="MobiDB-lite"/>
    </source>
</evidence>
<evidence type="ECO:0000313" key="2">
    <source>
        <dbReference type="EMBL" id="GFS01113.1"/>
    </source>
</evidence>
<feature type="compositionally biased region" description="Polar residues" evidence="1">
    <location>
        <begin position="132"/>
        <end position="143"/>
    </location>
</feature>
<organism evidence="2 3">
    <name type="scientific">Elysia marginata</name>
    <dbReference type="NCBI Taxonomy" id="1093978"/>
    <lineage>
        <taxon>Eukaryota</taxon>
        <taxon>Metazoa</taxon>
        <taxon>Spiralia</taxon>
        <taxon>Lophotrochozoa</taxon>
        <taxon>Mollusca</taxon>
        <taxon>Gastropoda</taxon>
        <taxon>Heterobranchia</taxon>
        <taxon>Euthyneura</taxon>
        <taxon>Panpulmonata</taxon>
        <taxon>Sacoglossa</taxon>
        <taxon>Placobranchoidea</taxon>
        <taxon>Plakobranchidae</taxon>
        <taxon>Elysia</taxon>
    </lineage>
</organism>
<protein>
    <submittedName>
        <fullName evidence="2">Uncharacterized protein</fullName>
    </submittedName>
</protein>